<comment type="caution">
    <text evidence="2">The sequence shown here is derived from an EMBL/GenBank/DDBJ whole genome shotgun (WGS) entry which is preliminary data.</text>
</comment>
<dbReference type="EMBL" id="VXLC01000016">
    <property type="protein sequence ID" value="KAA8885017.1"/>
    <property type="molecule type" value="Genomic_DNA"/>
</dbReference>
<evidence type="ECO:0000313" key="3">
    <source>
        <dbReference type="Proteomes" id="UP000323876"/>
    </source>
</evidence>
<sequence length="267" mass="28453">MTDQNQPKPGDPCWIDLYTSDIDRSIAFYSELFGWTAERAEEFGGYVTFRQDGLAVAGAMGHTEDDAEAPEQWTIYLASTDIQATTDKAVAQGGGVVVPPMPVGDLGSMAVLGDAGGVGVGVWQAGTFRGIETNALVTGGKWGDNEGVPSWFELHARAYDTALNFYRDVFGWQDPFTISDADEFRYTTIHSDSPMLGGVIDASAFLPEGAPGAWTVYFGANDVDKTVAKVVELGGSVVRPAENSQFGRLATVTDVTGAEFRIGGDQA</sequence>
<feature type="domain" description="VOC" evidence="1">
    <location>
        <begin position="11"/>
        <end position="125"/>
    </location>
</feature>
<evidence type="ECO:0000313" key="2">
    <source>
        <dbReference type="EMBL" id="KAA8885017.1"/>
    </source>
</evidence>
<dbReference type="Gene3D" id="3.10.180.10">
    <property type="entry name" value="2,3-Dihydroxybiphenyl 1,2-Dioxygenase, domain 1"/>
    <property type="match status" value="2"/>
</dbReference>
<evidence type="ECO:0000259" key="1">
    <source>
        <dbReference type="PROSITE" id="PS51819"/>
    </source>
</evidence>
<name>A0A5N0E6F5_9NOCA</name>
<dbReference type="InterPro" id="IPR052164">
    <property type="entry name" value="Anthracycline_SecMetBiosynth"/>
</dbReference>
<proteinExistence type="predicted"/>
<dbReference type="PANTHER" id="PTHR33993:SF10">
    <property type="entry name" value="CONSERVED PROTEIN"/>
    <property type="match status" value="1"/>
</dbReference>
<dbReference type="AlphaFoldDB" id="A0A5N0E6F5"/>
<reference evidence="2 3" key="1">
    <citation type="submission" date="2019-09" db="EMBL/GenBank/DDBJ databases">
        <authorList>
            <person name="Wang X."/>
        </authorList>
    </citation>
    <scope>NUCLEOTIDE SEQUENCE [LARGE SCALE GENOMIC DNA]</scope>
    <source>
        <strain evidence="2 3">CICC 11023</strain>
    </source>
</reference>
<organism evidence="2 3">
    <name type="scientific">Nocardia colli</name>
    <dbReference type="NCBI Taxonomy" id="2545717"/>
    <lineage>
        <taxon>Bacteria</taxon>
        <taxon>Bacillati</taxon>
        <taxon>Actinomycetota</taxon>
        <taxon>Actinomycetes</taxon>
        <taxon>Mycobacteriales</taxon>
        <taxon>Nocardiaceae</taxon>
        <taxon>Nocardia</taxon>
    </lineage>
</organism>
<accession>A0A5N0E6F5</accession>
<feature type="domain" description="VOC" evidence="1">
    <location>
        <begin position="148"/>
        <end position="265"/>
    </location>
</feature>
<keyword evidence="3" id="KW-1185">Reference proteome</keyword>
<dbReference type="Proteomes" id="UP000323876">
    <property type="component" value="Unassembled WGS sequence"/>
</dbReference>
<dbReference type="CDD" id="cd07247">
    <property type="entry name" value="SgaA_N_like"/>
    <property type="match status" value="2"/>
</dbReference>
<gene>
    <name evidence="2" type="ORF">F3087_29645</name>
</gene>
<dbReference type="RefSeq" id="WP_150405385.1">
    <property type="nucleotide sequence ID" value="NZ_VXLC01000016.1"/>
</dbReference>
<dbReference type="OrthoDB" id="9793039at2"/>
<dbReference type="PROSITE" id="PS51819">
    <property type="entry name" value="VOC"/>
    <property type="match status" value="2"/>
</dbReference>
<protein>
    <submittedName>
        <fullName evidence="2">VOC family protein</fullName>
    </submittedName>
</protein>
<dbReference type="SUPFAM" id="SSF54593">
    <property type="entry name" value="Glyoxalase/Bleomycin resistance protein/Dihydroxybiphenyl dioxygenase"/>
    <property type="match status" value="2"/>
</dbReference>
<dbReference type="InterPro" id="IPR004360">
    <property type="entry name" value="Glyas_Fos-R_dOase_dom"/>
</dbReference>
<dbReference type="Pfam" id="PF00903">
    <property type="entry name" value="Glyoxalase"/>
    <property type="match status" value="2"/>
</dbReference>
<dbReference type="InterPro" id="IPR029068">
    <property type="entry name" value="Glyas_Bleomycin-R_OHBP_Dase"/>
</dbReference>
<dbReference type="InterPro" id="IPR037523">
    <property type="entry name" value="VOC_core"/>
</dbReference>
<dbReference type="PANTHER" id="PTHR33993">
    <property type="entry name" value="GLYOXALASE-RELATED"/>
    <property type="match status" value="1"/>
</dbReference>